<keyword evidence="14" id="KW-1185">Reference proteome</keyword>
<protein>
    <submittedName>
        <fullName evidence="13">M48 family metalloprotease</fullName>
        <ecNumber evidence="13">3.4.24.-</ecNumber>
    </submittedName>
</protein>
<comment type="similarity">
    <text evidence="10">Belongs to the peptidase M48 family.</text>
</comment>
<evidence type="ECO:0000256" key="9">
    <source>
        <dbReference type="ARBA" id="ARBA00023136"/>
    </source>
</evidence>
<evidence type="ECO:0000256" key="7">
    <source>
        <dbReference type="ARBA" id="ARBA00022989"/>
    </source>
</evidence>
<evidence type="ECO:0000256" key="10">
    <source>
        <dbReference type="RuleBase" id="RU003983"/>
    </source>
</evidence>
<evidence type="ECO:0000256" key="5">
    <source>
        <dbReference type="ARBA" id="ARBA00022801"/>
    </source>
</evidence>
<dbReference type="GeneID" id="73292340"/>
<evidence type="ECO:0000259" key="12">
    <source>
        <dbReference type="Pfam" id="PF01435"/>
    </source>
</evidence>
<dbReference type="Proteomes" id="UP001056855">
    <property type="component" value="Plasmid unnamed1"/>
</dbReference>
<dbReference type="PANTHER" id="PTHR43221">
    <property type="entry name" value="PROTEASE HTPX"/>
    <property type="match status" value="1"/>
</dbReference>
<feature type="transmembrane region" description="Helical" evidence="11">
    <location>
        <begin position="243"/>
        <end position="263"/>
    </location>
</feature>
<dbReference type="GO" id="GO:0004222">
    <property type="term" value="F:metalloendopeptidase activity"/>
    <property type="evidence" value="ECO:0007669"/>
    <property type="project" value="InterPro"/>
</dbReference>
<keyword evidence="9 11" id="KW-0472">Membrane</keyword>
<keyword evidence="7 11" id="KW-1133">Transmembrane helix</keyword>
<accession>A0A9E7NF64</accession>
<keyword evidence="13" id="KW-0614">Plasmid</keyword>
<reference evidence="13" key="1">
    <citation type="submission" date="2022-06" db="EMBL/GenBank/DDBJ databases">
        <title>Diverse halophilic archaea isolated from saline environments.</title>
        <authorList>
            <person name="Cui H.-L."/>
        </authorList>
    </citation>
    <scope>NUCLEOTIDE SEQUENCE</scope>
    <source>
        <strain evidence="13">WLHS1</strain>
        <plasmid evidence="13">unnamed1</plasmid>
    </source>
</reference>
<feature type="domain" description="Peptidase M48" evidence="12">
    <location>
        <begin position="138"/>
        <end position="353"/>
    </location>
</feature>
<evidence type="ECO:0000256" key="4">
    <source>
        <dbReference type="ARBA" id="ARBA00022723"/>
    </source>
</evidence>
<evidence type="ECO:0000256" key="11">
    <source>
        <dbReference type="SAM" id="Phobius"/>
    </source>
</evidence>
<dbReference type="Pfam" id="PF01435">
    <property type="entry name" value="Peptidase_M48"/>
    <property type="match status" value="1"/>
</dbReference>
<evidence type="ECO:0000256" key="8">
    <source>
        <dbReference type="ARBA" id="ARBA00023049"/>
    </source>
</evidence>
<organism evidence="13 14">
    <name type="scientific">Natronosalvus rutilus</name>
    <dbReference type="NCBI Taxonomy" id="2953753"/>
    <lineage>
        <taxon>Archaea</taxon>
        <taxon>Methanobacteriati</taxon>
        <taxon>Methanobacteriota</taxon>
        <taxon>Stenosarchaea group</taxon>
        <taxon>Halobacteria</taxon>
        <taxon>Halobacteriales</taxon>
        <taxon>Natrialbaceae</taxon>
        <taxon>Natronosalvus</taxon>
    </lineage>
</organism>
<evidence type="ECO:0000256" key="6">
    <source>
        <dbReference type="ARBA" id="ARBA00022833"/>
    </source>
</evidence>
<gene>
    <name evidence="13" type="ORF">NGM29_19800</name>
</gene>
<dbReference type="AlphaFoldDB" id="A0A9E7NF64"/>
<feature type="transmembrane region" description="Helical" evidence="11">
    <location>
        <begin position="77"/>
        <end position="96"/>
    </location>
</feature>
<evidence type="ECO:0000313" key="13">
    <source>
        <dbReference type="EMBL" id="UTF55642.1"/>
    </source>
</evidence>
<evidence type="ECO:0000313" key="14">
    <source>
        <dbReference type="Proteomes" id="UP001056855"/>
    </source>
</evidence>
<feature type="transmembrane region" description="Helical" evidence="11">
    <location>
        <begin position="54"/>
        <end position="71"/>
    </location>
</feature>
<keyword evidence="4" id="KW-0479">Metal-binding</keyword>
<evidence type="ECO:0000256" key="2">
    <source>
        <dbReference type="ARBA" id="ARBA00022670"/>
    </source>
</evidence>
<dbReference type="GO" id="GO:0006508">
    <property type="term" value="P:proteolysis"/>
    <property type="evidence" value="ECO:0007669"/>
    <property type="project" value="UniProtKB-KW"/>
</dbReference>
<keyword evidence="1" id="KW-1003">Cell membrane</keyword>
<dbReference type="InterPro" id="IPR050083">
    <property type="entry name" value="HtpX_protease"/>
</dbReference>
<dbReference type="PANTHER" id="PTHR43221:SF2">
    <property type="entry name" value="PROTEASE HTPX HOMOLOG"/>
    <property type="match status" value="1"/>
</dbReference>
<comment type="cofactor">
    <cofactor evidence="10">
        <name>Zn(2+)</name>
        <dbReference type="ChEBI" id="CHEBI:29105"/>
    </cofactor>
    <text evidence="10">Binds 1 zinc ion per subunit.</text>
</comment>
<keyword evidence="5 10" id="KW-0378">Hydrolase</keyword>
<geneLocation type="plasmid" evidence="13 14">
    <name>unnamed1</name>
</geneLocation>
<keyword evidence="8 10" id="KW-0482">Metalloprotease</keyword>
<keyword evidence="2 10" id="KW-0645">Protease</keyword>
<keyword evidence="6 10" id="KW-0862">Zinc</keyword>
<proteinExistence type="inferred from homology"/>
<dbReference type="GO" id="GO:0046872">
    <property type="term" value="F:metal ion binding"/>
    <property type="evidence" value="ECO:0007669"/>
    <property type="project" value="UniProtKB-KW"/>
</dbReference>
<dbReference type="Gene3D" id="3.30.2010.10">
    <property type="entry name" value="Metalloproteases ('zincins'), catalytic domain"/>
    <property type="match status" value="1"/>
</dbReference>
<evidence type="ECO:0000256" key="1">
    <source>
        <dbReference type="ARBA" id="ARBA00022475"/>
    </source>
</evidence>
<sequence>MVLITWTAVGALYRRLMPAPLVVGRIDHDGMAEAFEPVVRRLADPPMPLSRRRVPIAIGGSFLAFAGYVAIEALPPVTPVILGITTGVIAVGYGTARLVYDEWAADGAVHDDLADLADVPETDAQNGDRGGNQMTARTDLQQRIDRLAKQAAAPAPTVELGRSRTPVAAAVGYRPSSSTIVVSRGLCDRLEDRELDAVLAHELTHVINHDAAVLTALSLPAAKVEPLAEEDPDPRVAGPHTGFLLFLAVPIMLVTSLAVTSLARYREYVADRGAVALTGDPAALASALETLDRETGRRPDGDLRSHRSTAAFSIVPPPWEEYRFFDRSRRFVRRRLFGTHPPTQTRLERLRKRISG</sequence>
<name>A0A9E7NF64_9EURY</name>
<dbReference type="InterPro" id="IPR001915">
    <property type="entry name" value="Peptidase_M48"/>
</dbReference>
<dbReference type="KEGG" id="sawl:NGM29_19800"/>
<dbReference type="RefSeq" id="WP_254160886.1">
    <property type="nucleotide sequence ID" value="NZ_CP100356.1"/>
</dbReference>
<dbReference type="EC" id="3.4.24.-" evidence="13"/>
<keyword evidence="3 11" id="KW-0812">Transmembrane</keyword>
<dbReference type="EMBL" id="CP100356">
    <property type="protein sequence ID" value="UTF55642.1"/>
    <property type="molecule type" value="Genomic_DNA"/>
</dbReference>
<evidence type="ECO:0000256" key="3">
    <source>
        <dbReference type="ARBA" id="ARBA00022692"/>
    </source>
</evidence>